<keyword evidence="2" id="KW-1185">Reference proteome</keyword>
<sequence>NEALNEIEVNLPEKENMYKWYYNLFLISNDTDKRVGNDIENEVEEEKFKSIKVLDNDDFIANTSLNNPFLVLNNTNEKAGDNIIKSEVKEKKTQVNYKESIKV</sequence>
<organism evidence="1 2">
    <name type="scientific">Funneliformis mosseae</name>
    <name type="common">Endomycorrhizal fungus</name>
    <name type="synonym">Glomus mosseae</name>
    <dbReference type="NCBI Taxonomy" id="27381"/>
    <lineage>
        <taxon>Eukaryota</taxon>
        <taxon>Fungi</taxon>
        <taxon>Fungi incertae sedis</taxon>
        <taxon>Mucoromycota</taxon>
        <taxon>Glomeromycotina</taxon>
        <taxon>Glomeromycetes</taxon>
        <taxon>Glomerales</taxon>
        <taxon>Glomeraceae</taxon>
        <taxon>Funneliformis</taxon>
    </lineage>
</organism>
<gene>
    <name evidence="1" type="ORF">FMOSSE_LOCUS13577</name>
</gene>
<feature type="non-terminal residue" evidence="1">
    <location>
        <position position="1"/>
    </location>
</feature>
<evidence type="ECO:0000313" key="1">
    <source>
        <dbReference type="EMBL" id="CAG8695895.1"/>
    </source>
</evidence>
<dbReference type="EMBL" id="CAJVPP010008297">
    <property type="protein sequence ID" value="CAG8695895.1"/>
    <property type="molecule type" value="Genomic_DNA"/>
</dbReference>
<protein>
    <submittedName>
        <fullName evidence="1">720_t:CDS:1</fullName>
    </submittedName>
</protein>
<reference evidence="1" key="1">
    <citation type="submission" date="2021-06" db="EMBL/GenBank/DDBJ databases">
        <authorList>
            <person name="Kallberg Y."/>
            <person name="Tangrot J."/>
            <person name="Rosling A."/>
        </authorList>
    </citation>
    <scope>NUCLEOTIDE SEQUENCE</scope>
    <source>
        <strain evidence="1">87-6 pot B 2015</strain>
    </source>
</reference>
<evidence type="ECO:0000313" key="2">
    <source>
        <dbReference type="Proteomes" id="UP000789375"/>
    </source>
</evidence>
<accession>A0A9N9HJY3</accession>
<name>A0A9N9HJY3_FUNMO</name>
<proteinExistence type="predicted"/>
<dbReference type="AlphaFoldDB" id="A0A9N9HJY3"/>
<comment type="caution">
    <text evidence="1">The sequence shown here is derived from an EMBL/GenBank/DDBJ whole genome shotgun (WGS) entry which is preliminary data.</text>
</comment>
<dbReference type="Proteomes" id="UP000789375">
    <property type="component" value="Unassembled WGS sequence"/>
</dbReference>